<proteinExistence type="predicted"/>
<keyword evidence="3" id="KW-1185">Reference proteome</keyword>
<dbReference type="EMBL" id="RCDD01000001">
    <property type="protein sequence ID" value="RLK61851.1"/>
    <property type="molecule type" value="Genomic_DNA"/>
</dbReference>
<organism evidence="2 3">
    <name type="scientific">Actinokineospora cianjurensis</name>
    <dbReference type="NCBI Taxonomy" id="585224"/>
    <lineage>
        <taxon>Bacteria</taxon>
        <taxon>Bacillati</taxon>
        <taxon>Actinomycetota</taxon>
        <taxon>Actinomycetes</taxon>
        <taxon>Pseudonocardiales</taxon>
        <taxon>Pseudonocardiaceae</taxon>
        <taxon>Actinokineospora</taxon>
    </lineage>
</organism>
<comment type="caution">
    <text evidence="2">The sequence shown here is derived from an EMBL/GenBank/DDBJ whole genome shotgun (WGS) entry which is preliminary data.</text>
</comment>
<dbReference type="Proteomes" id="UP000282454">
    <property type="component" value="Unassembled WGS sequence"/>
</dbReference>
<protein>
    <submittedName>
        <fullName evidence="2">Uncharacterized protein DUF397</fullName>
    </submittedName>
</protein>
<dbReference type="AlphaFoldDB" id="A0A421BBY7"/>
<dbReference type="Pfam" id="PF04149">
    <property type="entry name" value="DUF397"/>
    <property type="match status" value="1"/>
</dbReference>
<dbReference type="RefSeq" id="WP_121390428.1">
    <property type="nucleotide sequence ID" value="NZ_RCDD01000001.1"/>
</dbReference>
<dbReference type="OrthoDB" id="3700671at2"/>
<evidence type="ECO:0000313" key="3">
    <source>
        <dbReference type="Proteomes" id="UP000282454"/>
    </source>
</evidence>
<reference evidence="2 3" key="1">
    <citation type="submission" date="2018-10" db="EMBL/GenBank/DDBJ databases">
        <title>Genomic Encyclopedia of Archaeal and Bacterial Type Strains, Phase II (KMG-II): from individual species to whole genera.</title>
        <authorList>
            <person name="Goeker M."/>
        </authorList>
    </citation>
    <scope>NUCLEOTIDE SEQUENCE [LARGE SCALE GENOMIC DNA]</scope>
    <source>
        <strain evidence="2 3">DSM 45657</strain>
    </source>
</reference>
<feature type="domain" description="DUF397" evidence="1">
    <location>
        <begin position="7"/>
        <end position="54"/>
    </location>
</feature>
<sequence>MTSFTTVWRKSRRSDAFANCVELGRTSRGLGIRDSKNPGQTVDISAPTAVRFLAFISSGSVQRARG</sequence>
<gene>
    <name evidence="2" type="ORF">CLV68_2394</name>
</gene>
<accession>A0A421BBY7</accession>
<name>A0A421BBY7_9PSEU</name>
<dbReference type="InterPro" id="IPR007278">
    <property type="entry name" value="DUF397"/>
</dbReference>
<evidence type="ECO:0000313" key="2">
    <source>
        <dbReference type="EMBL" id="RLK61851.1"/>
    </source>
</evidence>
<evidence type="ECO:0000259" key="1">
    <source>
        <dbReference type="Pfam" id="PF04149"/>
    </source>
</evidence>